<dbReference type="EMBL" id="KN832972">
    <property type="protein sequence ID" value="KIM90661.1"/>
    <property type="molecule type" value="Genomic_DNA"/>
</dbReference>
<dbReference type="InParanoid" id="A0A0C3GJ32"/>
<dbReference type="GO" id="GO:0043456">
    <property type="term" value="P:regulation of pentose-phosphate shunt"/>
    <property type="evidence" value="ECO:0007669"/>
    <property type="project" value="TreeGrafter"/>
</dbReference>
<keyword evidence="1" id="KW-0378">Hydrolase</keyword>
<evidence type="ECO:0000313" key="3">
    <source>
        <dbReference type="EMBL" id="KIM90661.1"/>
    </source>
</evidence>
<dbReference type="InterPro" id="IPR013078">
    <property type="entry name" value="His_Pase_superF_clade-1"/>
</dbReference>
<dbReference type="HOGENOM" id="CLU_090713_0_0_1"/>
<dbReference type="InterPro" id="IPR029033">
    <property type="entry name" value="His_PPase_superfam"/>
</dbReference>
<keyword evidence="4" id="KW-1185">Reference proteome</keyword>
<evidence type="ECO:0000256" key="1">
    <source>
        <dbReference type="ARBA" id="ARBA00022801"/>
    </source>
</evidence>
<dbReference type="Gene3D" id="3.40.50.1240">
    <property type="entry name" value="Phosphoglycerate mutase-like"/>
    <property type="match status" value="1"/>
</dbReference>
<dbReference type="Pfam" id="PF00300">
    <property type="entry name" value="His_Phos_1"/>
    <property type="match status" value="1"/>
</dbReference>
<dbReference type="SUPFAM" id="SSF53254">
    <property type="entry name" value="Phosphoglycerate mutase-like"/>
    <property type="match status" value="1"/>
</dbReference>
<protein>
    <recommendedName>
        <fullName evidence="5">Phosphoglycerate mutase-like protein</fullName>
    </recommendedName>
</protein>
<dbReference type="SMART" id="SM00855">
    <property type="entry name" value="PGAM"/>
    <property type="match status" value="1"/>
</dbReference>
<dbReference type="PANTHER" id="PTHR46517:SF1">
    <property type="entry name" value="FRUCTOSE-2,6-BISPHOSPHATASE TIGAR"/>
    <property type="match status" value="1"/>
</dbReference>
<dbReference type="PANTHER" id="PTHR46517">
    <property type="entry name" value="FRUCTOSE-2,6-BISPHOSPHATASE TIGAR"/>
    <property type="match status" value="1"/>
</dbReference>
<dbReference type="OrthoDB" id="354304at2759"/>
<dbReference type="GO" id="GO:0045820">
    <property type="term" value="P:negative regulation of glycolytic process"/>
    <property type="evidence" value="ECO:0007669"/>
    <property type="project" value="TreeGrafter"/>
</dbReference>
<name>A0A0C3GJ32_PILCF</name>
<dbReference type="InterPro" id="IPR051695">
    <property type="entry name" value="Phosphoglycerate_Mutase"/>
</dbReference>
<dbReference type="GO" id="GO:0005829">
    <property type="term" value="C:cytosol"/>
    <property type="evidence" value="ECO:0007669"/>
    <property type="project" value="TreeGrafter"/>
</dbReference>
<accession>A0A0C3GJ32</accession>
<evidence type="ECO:0000313" key="4">
    <source>
        <dbReference type="Proteomes" id="UP000054166"/>
    </source>
</evidence>
<dbReference type="GO" id="GO:0004331">
    <property type="term" value="F:fructose-2,6-bisphosphate 2-phosphatase activity"/>
    <property type="evidence" value="ECO:0007669"/>
    <property type="project" value="TreeGrafter"/>
</dbReference>
<organism evidence="3 4">
    <name type="scientific">Piloderma croceum (strain F 1598)</name>
    <dbReference type="NCBI Taxonomy" id="765440"/>
    <lineage>
        <taxon>Eukaryota</taxon>
        <taxon>Fungi</taxon>
        <taxon>Dikarya</taxon>
        <taxon>Basidiomycota</taxon>
        <taxon>Agaricomycotina</taxon>
        <taxon>Agaricomycetes</taxon>
        <taxon>Agaricomycetidae</taxon>
        <taxon>Atheliales</taxon>
        <taxon>Atheliaceae</taxon>
        <taxon>Piloderma</taxon>
    </lineage>
</organism>
<dbReference type="Proteomes" id="UP000054166">
    <property type="component" value="Unassembled WGS sequence"/>
</dbReference>
<gene>
    <name evidence="3" type="ORF">PILCRDRAFT_811113</name>
</gene>
<dbReference type="CDD" id="cd07067">
    <property type="entry name" value="HP_PGM_like"/>
    <property type="match status" value="1"/>
</dbReference>
<reference evidence="3 4" key="1">
    <citation type="submission" date="2014-04" db="EMBL/GenBank/DDBJ databases">
        <authorList>
            <consortium name="DOE Joint Genome Institute"/>
            <person name="Kuo A."/>
            <person name="Tarkka M."/>
            <person name="Buscot F."/>
            <person name="Kohler A."/>
            <person name="Nagy L.G."/>
            <person name="Floudas D."/>
            <person name="Copeland A."/>
            <person name="Barry K.W."/>
            <person name="Cichocki N."/>
            <person name="Veneault-Fourrey C."/>
            <person name="LaButti K."/>
            <person name="Lindquist E.A."/>
            <person name="Lipzen A."/>
            <person name="Lundell T."/>
            <person name="Morin E."/>
            <person name="Murat C."/>
            <person name="Sun H."/>
            <person name="Tunlid A."/>
            <person name="Henrissat B."/>
            <person name="Grigoriev I.V."/>
            <person name="Hibbett D.S."/>
            <person name="Martin F."/>
            <person name="Nordberg H.P."/>
            <person name="Cantor M.N."/>
            <person name="Hua S.X."/>
        </authorList>
    </citation>
    <scope>NUCLEOTIDE SEQUENCE [LARGE SCALE GENOMIC DNA]</scope>
    <source>
        <strain evidence="3 4">F 1598</strain>
    </source>
</reference>
<evidence type="ECO:0008006" key="5">
    <source>
        <dbReference type="Google" id="ProtNLM"/>
    </source>
</evidence>
<sequence>MSKLRTPEPAPTSIAETQIPNGHTPAVIEPSKSKGKKCLILSFIRHAECHSNVSDTVGIEDSLTEYGREQAERLGNNWKDVHIDALHASTMQRAHDTALRIAKHNHDTTLKVTTDDRYEEWNRGFTSASNLNAETMGLETNRDHRPCGGESLDDVASRARLSLTMLLTKYGKELDDYPKEFLDKNEIDSPNDLPQDLPHIVLVSHKIFLTELYYSMVGWNTGCPYIMTRDYKNVDWSRHIIWYDECTGHLEFSNMRSPPKVSFFF</sequence>
<reference evidence="4" key="2">
    <citation type="submission" date="2015-01" db="EMBL/GenBank/DDBJ databases">
        <title>Evolutionary Origins and Diversification of the Mycorrhizal Mutualists.</title>
        <authorList>
            <consortium name="DOE Joint Genome Institute"/>
            <consortium name="Mycorrhizal Genomics Consortium"/>
            <person name="Kohler A."/>
            <person name="Kuo A."/>
            <person name="Nagy L.G."/>
            <person name="Floudas D."/>
            <person name="Copeland A."/>
            <person name="Barry K.W."/>
            <person name="Cichocki N."/>
            <person name="Veneault-Fourrey C."/>
            <person name="LaButti K."/>
            <person name="Lindquist E.A."/>
            <person name="Lipzen A."/>
            <person name="Lundell T."/>
            <person name="Morin E."/>
            <person name="Murat C."/>
            <person name="Riley R."/>
            <person name="Ohm R."/>
            <person name="Sun H."/>
            <person name="Tunlid A."/>
            <person name="Henrissat B."/>
            <person name="Grigoriev I.V."/>
            <person name="Hibbett D.S."/>
            <person name="Martin F."/>
        </authorList>
    </citation>
    <scope>NUCLEOTIDE SEQUENCE [LARGE SCALE GENOMIC DNA]</scope>
    <source>
        <strain evidence="4">F 1598</strain>
    </source>
</reference>
<feature type="region of interest" description="Disordered" evidence="2">
    <location>
        <begin position="1"/>
        <end position="30"/>
    </location>
</feature>
<evidence type="ECO:0000256" key="2">
    <source>
        <dbReference type="SAM" id="MobiDB-lite"/>
    </source>
</evidence>
<dbReference type="AlphaFoldDB" id="A0A0C3GJ32"/>
<proteinExistence type="predicted"/>
<dbReference type="STRING" id="765440.A0A0C3GJ32"/>